<evidence type="ECO:0000313" key="3">
    <source>
        <dbReference type="Proteomes" id="UP001317742"/>
    </source>
</evidence>
<accession>A0ABN6RYF9</accession>
<feature type="compositionally biased region" description="Basic and acidic residues" evidence="1">
    <location>
        <begin position="87"/>
        <end position="99"/>
    </location>
</feature>
<feature type="compositionally biased region" description="Basic and acidic residues" evidence="1">
    <location>
        <begin position="1"/>
        <end position="15"/>
    </location>
</feature>
<proteinExistence type="predicted"/>
<feature type="compositionally biased region" description="Basic and acidic residues" evidence="1">
    <location>
        <begin position="106"/>
        <end position="120"/>
    </location>
</feature>
<keyword evidence="3" id="KW-1185">Reference proteome</keyword>
<evidence type="ECO:0000256" key="1">
    <source>
        <dbReference type="SAM" id="MobiDB-lite"/>
    </source>
</evidence>
<gene>
    <name evidence="2" type="ORF">SYK_03410</name>
</gene>
<name>A0ABN6RYF9_9BACT</name>
<dbReference type="EMBL" id="AP026709">
    <property type="protein sequence ID" value="BDQ35981.1"/>
    <property type="molecule type" value="Genomic_DNA"/>
</dbReference>
<sequence>MALEPEKTEEEKRLESSSFSFQKELTPEENNRVLFLKNMLAQLLTMGDGQPTEEQKARIKEIEKEIADITGVKMSSSIADATNKMPGKKDDDEKEEAKNRQTTGIDPKEANHAITEKTEKSMNPGMQMLQQNAFFAQLGTQFDKTAGLLSTSAQ</sequence>
<organism evidence="2 3">
    <name type="scientific">Pseudodesulfovibrio nedwellii</name>
    <dbReference type="NCBI Taxonomy" id="2973072"/>
    <lineage>
        <taxon>Bacteria</taxon>
        <taxon>Pseudomonadati</taxon>
        <taxon>Thermodesulfobacteriota</taxon>
        <taxon>Desulfovibrionia</taxon>
        <taxon>Desulfovibrionales</taxon>
        <taxon>Desulfovibrionaceae</taxon>
    </lineage>
</organism>
<feature type="region of interest" description="Disordered" evidence="1">
    <location>
        <begin position="1"/>
        <end position="28"/>
    </location>
</feature>
<dbReference type="Proteomes" id="UP001317742">
    <property type="component" value="Chromosome"/>
</dbReference>
<protein>
    <submittedName>
        <fullName evidence="2">Uncharacterized protein</fullName>
    </submittedName>
</protein>
<feature type="region of interest" description="Disordered" evidence="1">
    <location>
        <begin position="77"/>
        <end position="125"/>
    </location>
</feature>
<evidence type="ECO:0000313" key="2">
    <source>
        <dbReference type="EMBL" id="BDQ35981.1"/>
    </source>
</evidence>
<reference evidence="2 3" key="1">
    <citation type="submission" date="2022-08" db="EMBL/GenBank/DDBJ databases">
        <title>Genome Sequence of the sulphate-reducing bacterium, Pseudodesulfovibrio sp. SYK.</title>
        <authorList>
            <person name="Kondo R."/>
            <person name="Kataoka T."/>
        </authorList>
    </citation>
    <scope>NUCLEOTIDE SEQUENCE [LARGE SCALE GENOMIC DNA]</scope>
    <source>
        <strain evidence="2 3">SYK</strain>
    </source>
</reference>